<dbReference type="Proteomes" id="UP000694844">
    <property type="component" value="Chromosome 9"/>
</dbReference>
<dbReference type="SUPFAM" id="SSF63825">
    <property type="entry name" value="YWTD domain"/>
    <property type="match status" value="1"/>
</dbReference>
<sequence length="699" mass="76913">MMSKNISPYASVCQCSQCQGDTEYYCKTKHRHHKRKNIKTVYKNKRTQSKEILINIRGETLYIARCLRDELNAIESFSLTNVYRCRHISCATPDRAWISGWSKITLIDTTEGVALYSVSDASCFSGMHTVSKNNELIYIDRDSKIIKLSYDLKSTTTLIDNTDPSWKPWCVYCSTLSGDLLVGIRSIDSETYRNSGKVMRYNCRLKKQQIIPLVETPEYITENNNGDIVVSAFSIVVVTSRVGVPRFSYTGPHTSQSRQKSFPNNFRPQGICTDALSNILVCDACNMACTVHMLDRDGQFLSYLILTKHFTGINSELRGLSYDKITNRLLVGTDFESILSVYRYIDRHTAVSDAFENCDNETSPGQNESKIAAIPGYSMEEYESIYTARTKAKSAAKRAGKFAFQIRSAASKSAREAIEVDSESTEDTIIARKEIVKAADARALAETAAKANAAEEKAITAEQSAGKATTVEAAQAAAAEAVIEASKVKTWKTEKEYVLFTTRKKAEELAEKAKELAGYLEKSSIMATNEATSAQTKAKEIRSTKKDQNMAEWYATIAVAGRSVAEIIAVTAAKARVAEGKAKTAEETAVVATTLEEGKTAKEAIAEAARELNEVAREAGSKQIFETTMAKGLKRQHVDNILENIWYGSDNDDESAALAVQRPGQADVPMISSYYTEDGQVDCNGSDAGVAASSDSAVL</sequence>
<protein>
    <submittedName>
        <fullName evidence="2">Uncharacterized protein LOC111114343</fullName>
    </submittedName>
</protein>
<proteinExistence type="predicted"/>
<dbReference type="AlphaFoldDB" id="A0A8B8BYF8"/>
<organism evidence="1 2">
    <name type="scientific">Crassostrea virginica</name>
    <name type="common">Eastern oyster</name>
    <dbReference type="NCBI Taxonomy" id="6565"/>
    <lineage>
        <taxon>Eukaryota</taxon>
        <taxon>Metazoa</taxon>
        <taxon>Spiralia</taxon>
        <taxon>Lophotrochozoa</taxon>
        <taxon>Mollusca</taxon>
        <taxon>Bivalvia</taxon>
        <taxon>Autobranchia</taxon>
        <taxon>Pteriomorphia</taxon>
        <taxon>Ostreida</taxon>
        <taxon>Ostreoidea</taxon>
        <taxon>Ostreidae</taxon>
        <taxon>Crassostrea</taxon>
    </lineage>
</organism>
<dbReference type="RefSeq" id="XP_022308340.1">
    <property type="nucleotide sequence ID" value="XM_022452632.1"/>
</dbReference>
<keyword evidence="1" id="KW-1185">Reference proteome</keyword>
<name>A0A8B8BYF8_CRAVI</name>
<dbReference type="Gene3D" id="2.120.10.30">
    <property type="entry name" value="TolB, C-terminal domain"/>
    <property type="match status" value="1"/>
</dbReference>
<evidence type="ECO:0000313" key="2">
    <source>
        <dbReference type="RefSeq" id="XP_022308340.1"/>
    </source>
</evidence>
<accession>A0A8B8BYF8</accession>
<dbReference type="GeneID" id="111114343"/>
<dbReference type="KEGG" id="cvn:111114343"/>
<reference evidence="2" key="1">
    <citation type="submission" date="2025-08" db="UniProtKB">
        <authorList>
            <consortium name="RefSeq"/>
        </authorList>
    </citation>
    <scope>IDENTIFICATION</scope>
    <source>
        <tissue evidence="2">Whole sample</tissue>
    </source>
</reference>
<dbReference type="InterPro" id="IPR011042">
    <property type="entry name" value="6-blade_b-propeller_TolB-like"/>
</dbReference>
<evidence type="ECO:0000313" key="1">
    <source>
        <dbReference type="Proteomes" id="UP000694844"/>
    </source>
</evidence>
<gene>
    <name evidence="2" type="primary">LOC111114343</name>
</gene>